<dbReference type="Proteomes" id="UP000754883">
    <property type="component" value="Unassembled WGS sequence"/>
</dbReference>
<proteinExistence type="predicted"/>
<dbReference type="EMBL" id="CABFNO020001405">
    <property type="protein sequence ID" value="CAG9986709.1"/>
    <property type="molecule type" value="Genomic_DNA"/>
</dbReference>
<feature type="region of interest" description="Disordered" evidence="1">
    <location>
        <begin position="539"/>
        <end position="584"/>
    </location>
</feature>
<feature type="region of interest" description="Disordered" evidence="1">
    <location>
        <begin position="444"/>
        <end position="474"/>
    </location>
</feature>
<feature type="compositionally biased region" description="Acidic residues" evidence="1">
    <location>
        <begin position="42"/>
        <end position="61"/>
    </location>
</feature>
<reference evidence="2 3" key="2">
    <citation type="submission" date="2021-10" db="EMBL/GenBank/DDBJ databases">
        <authorList>
            <person name="Piombo E."/>
        </authorList>
    </citation>
    <scope>NUCLEOTIDE SEQUENCE [LARGE SCALE GENOMIC DNA]</scope>
</reference>
<evidence type="ECO:0000313" key="3">
    <source>
        <dbReference type="Proteomes" id="UP000754883"/>
    </source>
</evidence>
<reference evidence="3" key="1">
    <citation type="submission" date="2019-06" db="EMBL/GenBank/DDBJ databases">
        <authorList>
            <person name="Broberg M."/>
        </authorList>
    </citation>
    <scope>NUCLEOTIDE SEQUENCE [LARGE SCALE GENOMIC DNA]</scope>
</reference>
<evidence type="ECO:0000313" key="2">
    <source>
        <dbReference type="EMBL" id="CAG9986709.1"/>
    </source>
</evidence>
<organism evidence="2 3">
    <name type="scientific">Clonostachys byssicola</name>
    <dbReference type="NCBI Taxonomy" id="160290"/>
    <lineage>
        <taxon>Eukaryota</taxon>
        <taxon>Fungi</taxon>
        <taxon>Dikarya</taxon>
        <taxon>Ascomycota</taxon>
        <taxon>Pezizomycotina</taxon>
        <taxon>Sordariomycetes</taxon>
        <taxon>Hypocreomycetidae</taxon>
        <taxon>Hypocreales</taxon>
        <taxon>Bionectriaceae</taxon>
        <taxon>Clonostachys</taxon>
    </lineage>
</organism>
<dbReference type="OrthoDB" id="5399183at2759"/>
<feature type="compositionally biased region" description="Acidic residues" evidence="1">
    <location>
        <begin position="259"/>
        <end position="276"/>
    </location>
</feature>
<feature type="compositionally biased region" description="Basic and acidic residues" evidence="1">
    <location>
        <begin position="205"/>
        <end position="219"/>
    </location>
</feature>
<feature type="region of interest" description="Disordered" evidence="1">
    <location>
        <begin position="1"/>
        <end position="110"/>
    </location>
</feature>
<feature type="compositionally biased region" description="Basic residues" evidence="1">
    <location>
        <begin position="1"/>
        <end position="10"/>
    </location>
</feature>
<feature type="compositionally biased region" description="Low complexity" evidence="1">
    <location>
        <begin position="460"/>
        <end position="472"/>
    </location>
</feature>
<sequence length="584" mass="64630">MSRNVKRKFRPAPPKASKRRDSDTSSSSFDLSDEGGYSAVEDISDSEDDDEEDVNAAEEENILTQVIPSPSPASTPRPTTENTYEDDSSDDNPIEGIDESSSVIFNENDDDNVSWHGIVSEKDSDLGQDTDIGSVSKIDRHVRFALPSDSDSDSTDTEDDYGGMYSDIFVAQTQLDPNFRREVELDPDDSSGSEGFWDYGQYLGDQRESEAEEIIRQLSDDEDEDATPLATPNVLPPVVGVQIDDFPFAETPTQFQDPSELDGYETDGDTTEEDIPEPPVRRRSRRPSLPASDVSDSEYDSPAKTERGQPRVGRFSLDKSDKKPIAVLNPLTRKMMIFTPHQRRQLDLSPEQFHGVPAFPIDTSSPMLSNSANMMFSAMFSSNTFADFVNGQAIGPTEAFFPDITGADESEFSVDSQAINWEEEEDEDEAERGLNLNDFISFEESDSSDDEDKAKGNWDPSSTPARPTTASSDVDVLSHLNSDIVGAFRRNQVNQQLILSNQATQDSLAFSGPYNHTAIRGLRSDRFDTAGVPLTPVRRHKSKISDLTRSPLESFSAKRKASSEVPNAGHKKQRSISDVNNLHL</sequence>
<accession>A0A9N9UC45</accession>
<protein>
    <submittedName>
        <fullName evidence="2">Uncharacterized protein</fullName>
    </submittedName>
</protein>
<dbReference type="AlphaFoldDB" id="A0A9N9UC45"/>
<name>A0A9N9UC45_9HYPO</name>
<feature type="compositionally biased region" description="Acidic residues" evidence="1">
    <location>
        <begin position="83"/>
        <end position="98"/>
    </location>
</feature>
<gene>
    <name evidence="2" type="ORF">CBYS24578_00007907</name>
</gene>
<comment type="caution">
    <text evidence="2">The sequence shown here is derived from an EMBL/GenBank/DDBJ whole genome shotgun (WGS) entry which is preliminary data.</text>
</comment>
<evidence type="ECO:0000256" key="1">
    <source>
        <dbReference type="SAM" id="MobiDB-lite"/>
    </source>
</evidence>
<feature type="region of interest" description="Disordered" evidence="1">
    <location>
        <begin position="182"/>
        <end position="318"/>
    </location>
</feature>
<keyword evidence="3" id="KW-1185">Reference proteome</keyword>